<feature type="binding site" evidence="10">
    <location>
        <begin position="25"/>
        <end position="32"/>
    </location>
    <ligand>
        <name>ATP</name>
        <dbReference type="ChEBI" id="CHEBI:30616"/>
    </ligand>
</feature>
<dbReference type="VEuPathDB" id="FungiDB:CR_10720W_A"/>
<dbReference type="GO" id="GO:0016787">
    <property type="term" value="F:hydrolase activity"/>
    <property type="evidence" value="ECO:0007669"/>
    <property type="project" value="UniProtKB-UniRule"/>
</dbReference>
<evidence type="ECO:0000256" key="6">
    <source>
        <dbReference type="ARBA" id="ARBA00023235"/>
    </source>
</evidence>
<dbReference type="CDD" id="cd17932">
    <property type="entry name" value="DEXQc_UvrD"/>
    <property type="match status" value="1"/>
</dbReference>
<dbReference type="PANTHER" id="PTHR11070">
    <property type="entry name" value="UVRD / RECB / PCRA DNA HELICASE FAMILY MEMBER"/>
    <property type="match status" value="1"/>
</dbReference>
<dbReference type="Proteomes" id="UP000000559">
    <property type="component" value="Chromosome R"/>
</dbReference>
<feature type="domain" description="UvrD-like helicase C-terminal" evidence="12">
    <location>
        <begin position="266"/>
        <end position="548"/>
    </location>
</feature>
<comment type="catalytic activity">
    <reaction evidence="9">
        <text>ATP + H2O = ADP + phosphate + H(+)</text>
        <dbReference type="Rhea" id="RHEA:13065"/>
        <dbReference type="ChEBI" id="CHEBI:15377"/>
        <dbReference type="ChEBI" id="CHEBI:15378"/>
        <dbReference type="ChEBI" id="CHEBI:30616"/>
        <dbReference type="ChEBI" id="CHEBI:43474"/>
        <dbReference type="ChEBI" id="CHEBI:456216"/>
        <dbReference type="EC" id="5.6.2.4"/>
    </reaction>
</comment>
<keyword evidence="6" id="KW-0413">Isomerase</keyword>
<dbReference type="EC" id="5.6.2.4" evidence="8"/>
<evidence type="ECO:0000256" key="9">
    <source>
        <dbReference type="ARBA" id="ARBA00048988"/>
    </source>
</evidence>
<dbReference type="GO" id="GO:0000725">
    <property type="term" value="P:recombinational repair"/>
    <property type="evidence" value="ECO:0000318"/>
    <property type="project" value="GO_Central"/>
</dbReference>
<dbReference type="OrthoDB" id="1470711at2759"/>
<dbReference type="GO" id="GO:0005759">
    <property type="term" value="C:mitochondrial matrix"/>
    <property type="evidence" value="ECO:0000316"/>
    <property type="project" value="CGD"/>
</dbReference>
<feature type="domain" description="UvrD-like helicase ATP-binding" evidence="11">
    <location>
        <begin position="4"/>
        <end position="271"/>
    </location>
</feature>
<evidence type="ECO:0000313" key="14">
    <source>
        <dbReference type="EMBL" id="AOW31720.1"/>
    </source>
</evidence>
<keyword evidence="5 10" id="KW-0067">ATP-binding</keyword>
<keyword evidence="4 10" id="KW-0347">Helicase</keyword>
<dbReference type="Gene3D" id="1.10.486.10">
    <property type="entry name" value="PCRA, domain 4"/>
    <property type="match status" value="1"/>
</dbReference>
<name>A0A1D8PUB1_CANAL</name>
<comment type="similarity">
    <text evidence="1">Belongs to the helicase family. UvrD subfamily.</text>
</comment>
<gene>
    <name evidence="13 14" type="primary">HMI1</name>
    <name evidence="14" type="ordered locus">CAALFM_CR10720WA</name>
    <name evidence="13" type="ordered locus">orf19.7661</name>
</gene>
<evidence type="ECO:0000256" key="4">
    <source>
        <dbReference type="ARBA" id="ARBA00022806"/>
    </source>
</evidence>
<dbReference type="GO" id="GO:0032042">
    <property type="term" value="P:mitochondrial DNA metabolic process"/>
    <property type="evidence" value="ECO:0000315"/>
    <property type="project" value="CGD"/>
</dbReference>
<dbReference type="InParanoid" id="A0A1D8PUB1"/>
<sequence>MELTPTQLDIVNHNYDPQTVLSIQAGPGTGKTFALIKRIQKLIADGVPPQSIVVLSLTNRTVNSLRSALSEYIGGDTGDVVIKTFHSFAFDLIESNLQEYFPEKGRQMLLDDISFQNYRTLFMTGNSVKQLHLEKALSEVREGKDVANVAEKYGISQSDLHETIKFLNDNGMIRYSDFIRDAIELLDVSKGEIVKDIRVLIIDEFQDMQPQLVTFIEKLVEGGNKHITLAGDSNQCIYEFLGSSPDITQKFVSSLGWETEEICLNESFRLTPENLHISNMVIDQNKLVSKKEPSAEPTVYSLVSKYDEYNYIGSEIARLICQSGGLLKFSDFMILASQNREVDSISEFMTNHFGFNVNKYSSNSEWVNSNTHVLIDILSILNKGRGSDLALLCTLMKLGSLKQLIRELYLGYRLSQSTSLEDYLKSESASCKFNSKPRIKFKRQIDLLLNVIEEERKNLGDAVSIMSSLARIVRETDIITYLNKPSRGHKDQENEIKLVNNLTSFYESLSLSYKKTPSLDYFLNNYPEDEPVLEERSINVSTVHKAKGLEFPVVFVTNFPGYFGSANERLLYVALTRAKNLLYTGYQGNTFQAYSSSRGFEMNRTWITNAARDLNRSAPSKHLLNASMRILKTSRLI</sequence>
<dbReference type="EMBL" id="CP017630">
    <property type="protein sequence ID" value="AOW31720.1"/>
    <property type="molecule type" value="Genomic_DNA"/>
</dbReference>
<dbReference type="Pfam" id="PF00580">
    <property type="entry name" value="UvrD-helicase"/>
    <property type="match status" value="1"/>
</dbReference>
<dbReference type="PROSITE" id="PS51217">
    <property type="entry name" value="UVRD_HELICASE_CTER"/>
    <property type="match status" value="1"/>
</dbReference>
<evidence type="ECO:0000259" key="11">
    <source>
        <dbReference type="PROSITE" id="PS51198"/>
    </source>
</evidence>
<dbReference type="eggNOG" id="KOG2108">
    <property type="taxonomic scope" value="Eukaryota"/>
</dbReference>
<dbReference type="OMA" id="ENGWRGL"/>
<dbReference type="Gene3D" id="1.10.10.160">
    <property type="match status" value="1"/>
</dbReference>
<dbReference type="AlphaFoldDB" id="A0A1D8PUB1"/>
<dbReference type="InterPro" id="IPR014016">
    <property type="entry name" value="UvrD-like_ATP-bd"/>
</dbReference>
<reference evidence="14 15" key="3">
    <citation type="journal article" date="2013" name="Genome Biol.">
        <title>Assembly of a phased diploid Candida albicans genome facilitates allele-specific measurements and provides a simple model for repeat and indel structure.</title>
        <authorList>
            <person name="Muzzey D."/>
            <person name="Schwartz K."/>
            <person name="Weissman J.S."/>
            <person name="Sherlock G."/>
        </authorList>
    </citation>
    <scope>NUCLEOTIDE SEQUENCE [LARGE SCALE GENOMIC DNA]</scope>
    <source>
        <strain evidence="15">SC5314 / ATCC MYA-2876</strain>
    </source>
</reference>
<dbReference type="InterPro" id="IPR000212">
    <property type="entry name" value="DNA_helicase_UvrD/REP"/>
</dbReference>
<accession>A0A1D8PUB1</accession>
<evidence type="ECO:0000256" key="2">
    <source>
        <dbReference type="ARBA" id="ARBA00022741"/>
    </source>
</evidence>
<dbReference type="SMR" id="A0A1D8PUB1"/>
<dbReference type="CGD" id="CAL0000191199">
    <property type="gene designation" value="HMI1"/>
</dbReference>
<dbReference type="PANTHER" id="PTHR11070:SF46">
    <property type="entry name" value="ATP-DEPENDENT DNA HELICASE HMI1, MITOCHONDRIAL"/>
    <property type="match status" value="1"/>
</dbReference>
<dbReference type="GeneID" id="3638997"/>
<dbReference type="PROSITE" id="PS51198">
    <property type="entry name" value="UVRD_HELICASE_ATP_BIND"/>
    <property type="match status" value="1"/>
</dbReference>
<evidence type="ECO:0000259" key="12">
    <source>
        <dbReference type="PROSITE" id="PS51217"/>
    </source>
</evidence>
<evidence type="ECO:0000256" key="8">
    <source>
        <dbReference type="ARBA" id="ARBA00034808"/>
    </source>
</evidence>
<dbReference type="FunCoup" id="A0A1D8PUB1">
    <property type="interactions" value="19"/>
</dbReference>
<keyword evidence="2 10" id="KW-0547">Nucleotide-binding</keyword>
<dbReference type="KEGG" id="cal:CAALFM_CR10720WA"/>
<dbReference type="GO" id="GO:0005524">
    <property type="term" value="F:ATP binding"/>
    <property type="evidence" value="ECO:0007669"/>
    <property type="project" value="UniProtKB-UniRule"/>
</dbReference>
<dbReference type="InterPro" id="IPR013986">
    <property type="entry name" value="DExx_box_DNA_helicase_dom_sf"/>
</dbReference>
<dbReference type="STRING" id="237561.A0A1D8PUB1"/>
<dbReference type="GO" id="GO:0005634">
    <property type="term" value="C:nucleus"/>
    <property type="evidence" value="ECO:0000318"/>
    <property type="project" value="GO_Central"/>
</dbReference>
<dbReference type="Pfam" id="PF13361">
    <property type="entry name" value="UvrD_C"/>
    <property type="match status" value="1"/>
</dbReference>
<dbReference type="GO" id="GO:0003677">
    <property type="term" value="F:DNA binding"/>
    <property type="evidence" value="ECO:0007669"/>
    <property type="project" value="InterPro"/>
</dbReference>
<evidence type="ECO:0000313" key="13">
    <source>
        <dbReference type="CGD" id="CAL0000191199"/>
    </source>
</evidence>
<dbReference type="RefSeq" id="XP_719420.1">
    <property type="nucleotide sequence ID" value="XM_714327.1"/>
</dbReference>
<evidence type="ECO:0000256" key="10">
    <source>
        <dbReference type="PROSITE-ProRule" id="PRU00560"/>
    </source>
</evidence>
<dbReference type="GO" id="GO:0043138">
    <property type="term" value="F:3'-5' DNA helicase activity"/>
    <property type="evidence" value="ECO:0000314"/>
    <property type="project" value="CGD"/>
</dbReference>
<proteinExistence type="inferred from homology"/>
<evidence type="ECO:0000256" key="5">
    <source>
        <dbReference type="ARBA" id="ARBA00022840"/>
    </source>
</evidence>
<comment type="catalytic activity">
    <reaction evidence="7">
        <text>Couples ATP hydrolysis with the unwinding of duplex DNA by translocating in the 3'-5' direction.</text>
        <dbReference type="EC" id="5.6.2.4"/>
    </reaction>
</comment>
<dbReference type="InterPro" id="IPR014017">
    <property type="entry name" value="DNA_helicase_UvrD-like_C"/>
</dbReference>
<keyword evidence="15" id="KW-1185">Reference proteome</keyword>
<evidence type="ECO:0000256" key="3">
    <source>
        <dbReference type="ARBA" id="ARBA00022801"/>
    </source>
</evidence>
<dbReference type="Gene3D" id="3.40.50.300">
    <property type="entry name" value="P-loop containing nucleotide triphosphate hydrolases"/>
    <property type="match status" value="2"/>
</dbReference>
<evidence type="ECO:0000256" key="7">
    <source>
        <dbReference type="ARBA" id="ARBA00034617"/>
    </source>
</evidence>
<reference evidence="14 15" key="1">
    <citation type="journal article" date="2004" name="Proc. Natl. Acad. Sci. U.S.A.">
        <title>The diploid genome sequence of Candida albicans.</title>
        <authorList>
            <person name="Jones T."/>
            <person name="Federspiel N.A."/>
            <person name="Chibana H."/>
            <person name="Dungan J."/>
            <person name="Kalman S."/>
            <person name="Magee B.B."/>
            <person name="Newport G."/>
            <person name="Thorstenson Y.R."/>
            <person name="Agabian N."/>
            <person name="Magee P.T."/>
            <person name="Davis R.W."/>
            <person name="Scherer S."/>
        </authorList>
    </citation>
    <scope>NUCLEOTIDE SEQUENCE [LARGE SCALE GENOMIC DNA]</scope>
    <source>
        <strain evidence="15">SC5314 / ATCC MYA-2876</strain>
    </source>
</reference>
<dbReference type="SUPFAM" id="SSF52540">
    <property type="entry name" value="P-loop containing nucleoside triphosphate hydrolases"/>
    <property type="match status" value="1"/>
</dbReference>
<evidence type="ECO:0000256" key="1">
    <source>
        <dbReference type="ARBA" id="ARBA00009922"/>
    </source>
</evidence>
<evidence type="ECO:0000313" key="15">
    <source>
        <dbReference type="Proteomes" id="UP000000559"/>
    </source>
</evidence>
<protein>
    <recommendedName>
        <fullName evidence="8">DNA 3'-5' helicase</fullName>
        <ecNumber evidence="8">5.6.2.4</ecNumber>
    </recommendedName>
</protein>
<keyword evidence="3 10" id="KW-0378">Hydrolase</keyword>
<reference evidence="14 15" key="2">
    <citation type="journal article" date="2007" name="Genome Biol.">
        <title>Assembly of the Candida albicans genome into sixteen supercontigs aligned on the eight chromosomes.</title>
        <authorList>
            <person name="van het Hoog M."/>
            <person name="Rast T.J."/>
            <person name="Martchenko M."/>
            <person name="Grindle S."/>
            <person name="Dignard D."/>
            <person name="Hogues H."/>
            <person name="Cuomo C."/>
            <person name="Berriman M."/>
            <person name="Scherer S."/>
            <person name="Magee B.B."/>
            <person name="Whiteway M."/>
            <person name="Chibana H."/>
            <person name="Nantel A."/>
            <person name="Magee P.T."/>
        </authorList>
    </citation>
    <scope>GENOME REANNOTATION</scope>
    <source>
        <strain evidence="15">SC5314 / ATCC MYA-2876</strain>
    </source>
</reference>
<organism evidence="14 15">
    <name type="scientific">Candida albicans (strain SC5314 / ATCC MYA-2876)</name>
    <name type="common">Yeast</name>
    <dbReference type="NCBI Taxonomy" id="237561"/>
    <lineage>
        <taxon>Eukaryota</taxon>
        <taxon>Fungi</taxon>
        <taxon>Dikarya</taxon>
        <taxon>Ascomycota</taxon>
        <taxon>Saccharomycotina</taxon>
        <taxon>Pichiomycetes</taxon>
        <taxon>Debaryomycetaceae</taxon>
        <taxon>Candida/Lodderomyces clade</taxon>
        <taxon>Candida</taxon>
    </lineage>
</organism>
<dbReference type="InterPro" id="IPR027417">
    <property type="entry name" value="P-loop_NTPase"/>
</dbReference>